<proteinExistence type="inferred from homology"/>
<evidence type="ECO:0000256" key="2">
    <source>
        <dbReference type="ARBA" id="ARBA00022829"/>
    </source>
</evidence>
<evidence type="ECO:0000256" key="3">
    <source>
        <dbReference type="SAM" id="MobiDB-lite"/>
    </source>
</evidence>
<name>A0ABR2MSJ1_9ASPA</name>
<keyword evidence="6" id="KW-1185">Reference proteome</keyword>
<feature type="domain" description="Shugoshin C-terminal" evidence="4">
    <location>
        <begin position="302"/>
        <end position="326"/>
    </location>
</feature>
<dbReference type="PANTHER" id="PTHR34373">
    <property type="entry name" value="SHUGOSHIN 2"/>
    <property type="match status" value="1"/>
</dbReference>
<dbReference type="Proteomes" id="UP001412067">
    <property type="component" value="Unassembled WGS sequence"/>
</dbReference>
<organism evidence="5 6">
    <name type="scientific">Platanthera guangdongensis</name>
    <dbReference type="NCBI Taxonomy" id="2320717"/>
    <lineage>
        <taxon>Eukaryota</taxon>
        <taxon>Viridiplantae</taxon>
        <taxon>Streptophyta</taxon>
        <taxon>Embryophyta</taxon>
        <taxon>Tracheophyta</taxon>
        <taxon>Spermatophyta</taxon>
        <taxon>Magnoliopsida</taxon>
        <taxon>Liliopsida</taxon>
        <taxon>Asparagales</taxon>
        <taxon>Orchidaceae</taxon>
        <taxon>Orchidoideae</taxon>
        <taxon>Orchideae</taxon>
        <taxon>Orchidinae</taxon>
        <taxon>Platanthera</taxon>
    </lineage>
</organism>
<evidence type="ECO:0000313" key="5">
    <source>
        <dbReference type="EMBL" id="KAK8967167.1"/>
    </source>
</evidence>
<keyword evidence="2" id="KW-0159">Chromosome partition</keyword>
<feature type="region of interest" description="Disordered" evidence="3">
    <location>
        <begin position="199"/>
        <end position="225"/>
    </location>
</feature>
<dbReference type="PANTHER" id="PTHR34373:SF9">
    <property type="entry name" value="SHUGOSHIN 2"/>
    <property type="match status" value="1"/>
</dbReference>
<comment type="similarity">
    <text evidence="1">Belongs to the shugoshin family.</text>
</comment>
<dbReference type="Pfam" id="PF07557">
    <property type="entry name" value="Shugoshin_C"/>
    <property type="match status" value="1"/>
</dbReference>
<gene>
    <name evidence="5" type="primary">SGO1</name>
    <name evidence="5" type="ORF">KSP40_PGU001218</name>
</gene>
<comment type="caution">
    <text evidence="5">The sequence shown here is derived from an EMBL/GenBank/DDBJ whole genome shotgun (WGS) entry which is preliminary data.</text>
</comment>
<accession>A0ABR2MSJ1</accession>
<reference evidence="5 6" key="1">
    <citation type="journal article" date="2022" name="Nat. Plants">
        <title>Genomes of leafy and leafless Platanthera orchids illuminate the evolution of mycoheterotrophy.</title>
        <authorList>
            <person name="Li M.H."/>
            <person name="Liu K.W."/>
            <person name="Li Z."/>
            <person name="Lu H.C."/>
            <person name="Ye Q.L."/>
            <person name="Zhang D."/>
            <person name="Wang J.Y."/>
            <person name="Li Y.F."/>
            <person name="Zhong Z.M."/>
            <person name="Liu X."/>
            <person name="Yu X."/>
            <person name="Liu D.K."/>
            <person name="Tu X.D."/>
            <person name="Liu B."/>
            <person name="Hao Y."/>
            <person name="Liao X.Y."/>
            <person name="Jiang Y.T."/>
            <person name="Sun W.H."/>
            <person name="Chen J."/>
            <person name="Chen Y.Q."/>
            <person name="Ai Y."/>
            <person name="Zhai J.W."/>
            <person name="Wu S.S."/>
            <person name="Zhou Z."/>
            <person name="Hsiao Y.Y."/>
            <person name="Wu W.L."/>
            <person name="Chen Y.Y."/>
            <person name="Lin Y.F."/>
            <person name="Hsu J.L."/>
            <person name="Li C.Y."/>
            <person name="Wang Z.W."/>
            <person name="Zhao X."/>
            <person name="Zhong W.Y."/>
            <person name="Ma X.K."/>
            <person name="Ma L."/>
            <person name="Huang J."/>
            <person name="Chen G.Z."/>
            <person name="Huang M.Z."/>
            <person name="Huang L."/>
            <person name="Peng D.H."/>
            <person name="Luo Y.B."/>
            <person name="Zou S.Q."/>
            <person name="Chen S.P."/>
            <person name="Lan S."/>
            <person name="Tsai W.C."/>
            <person name="Van de Peer Y."/>
            <person name="Liu Z.J."/>
        </authorList>
    </citation>
    <scope>NUCLEOTIDE SEQUENCE [LARGE SCALE GENOMIC DNA]</scope>
    <source>
        <strain evidence="5">Lor288</strain>
    </source>
</reference>
<sequence>MEETGGALTMEGNTSLDPKGILVREWRQKTSILPRKRLSDITNLSVNEIENGLVVPDIQKNVKTGSPAMVNEYIAKILKENNVLMSVLAERNLEVQNLRLMVAKINQQNLQFAQAHSQMLAEVNLVKDRLKAAQLETKCSSAALKVKTQEWENLKKFNKKNKQNKCTTTLETAEQPVENIVDAFQLPSNKKICLPNRMRPKRSQSLGPGEVSITNQATTEEENRRRQNLRRLINLKVEPCETSGDLFEVEDAKFPICLHDERELKDEAVSRQQEPASPAIRIKVEQEDQFASSLGRTSLGGGRPLRRAAVRVNSYKEMALNTKLRR</sequence>
<dbReference type="EMBL" id="JBBWWR010000005">
    <property type="protein sequence ID" value="KAK8967167.1"/>
    <property type="molecule type" value="Genomic_DNA"/>
</dbReference>
<evidence type="ECO:0000259" key="4">
    <source>
        <dbReference type="Pfam" id="PF07557"/>
    </source>
</evidence>
<evidence type="ECO:0000256" key="1">
    <source>
        <dbReference type="ARBA" id="ARBA00010845"/>
    </source>
</evidence>
<evidence type="ECO:0000313" key="6">
    <source>
        <dbReference type="Proteomes" id="UP001412067"/>
    </source>
</evidence>
<dbReference type="InterPro" id="IPR044693">
    <property type="entry name" value="SGO_plant"/>
</dbReference>
<dbReference type="InterPro" id="IPR011515">
    <property type="entry name" value="Shugoshin_C"/>
</dbReference>
<protein>
    <submittedName>
        <fullName evidence="5">Shugoshin-1</fullName>
    </submittedName>
</protein>